<dbReference type="SUPFAM" id="SSF55120">
    <property type="entry name" value="Pseudouridine synthase"/>
    <property type="match status" value="1"/>
</dbReference>
<keyword evidence="6" id="KW-1185">Reference proteome</keyword>
<evidence type="ECO:0000313" key="6">
    <source>
        <dbReference type="Proteomes" id="UP000594261"/>
    </source>
</evidence>
<dbReference type="InterPro" id="IPR006145">
    <property type="entry name" value="PsdUridine_synth_RsuA/RluA"/>
</dbReference>
<dbReference type="Pfam" id="PF00849">
    <property type="entry name" value="PseudoU_synth_2"/>
    <property type="match status" value="2"/>
</dbReference>
<dbReference type="InParanoid" id="A0A7N2MMK1"/>
<dbReference type="InterPro" id="IPR050188">
    <property type="entry name" value="RluA_PseudoU_synthase"/>
</dbReference>
<evidence type="ECO:0000256" key="1">
    <source>
        <dbReference type="ARBA" id="ARBA00000073"/>
    </source>
</evidence>
<comment type="catalytic activity">
    <reaction evidence="1">
        <text>a uridine in RNA = a pseudouridine in RNA</text>
        <dbReference type="Rhea" id="RHEA:48348"/>
        <dbReference type="Rhea" id="RHEA-COMP:12068"/>
        <dbReference type="Rhea" id="RHEA-COMP:12069"/>
        <dbReference type="ChEBI" id="CHEBI:65314"/>
        <dbReference type="ChEBI" id="CHEBI:65315"/>
    </reaction>
</comment>
<dbReference type="InterPro" id="IPR020103">
    <property type="entry name" value="PsdUridine_synth_cat_dom_sf"/>
</dbReference>
<dbReference type="InterPro" id="IPR006224">
    <property type="entry name" value="PsdUridine_synth_RluA-like_CS"/>
</dbReference>
<name>A0A7N2MMK1_QUELO</name>
<feature type="region of interest" description="Disordered" evidence="3">
    <location>
        <begin position="1"/>
        <end position="24"/>
    </location>
</feature>
<dbReference type="OMA" id="THKHEPP"/>
<reference evidence="5 6" key="1">
    <citation type="journal article" date="2016" name="G3 (Bethesda)">
        <title>First Draft Assembly and Annotation of the Genome of a California Endemic Oak Quercus lobata Nee (Fagaceae).</title>
        <authorList>
            <person name="Sork V.L."/>
            <person name="Fitz-Gibbon S.T."/>
            <person name="Puiu D."/>
            <person name="Crepeau M."/>
            <person name="Gugger P.F."/>
            <person name="Sherman R."/>
            <person name="Stevens K."/>
            <person name="Langley C.H."/>
            <person name="Pellegrini M."/>
            <person name="Salzberg S.L."/>
        </authorList>
    </citation>
    <scope>NUCLEOTIDE SEQUENCE [LARGE SCALE GENOMIC DNA]</scope>
    <source>
        <strain evidence="5 6">cv. SW786</strain>
    </source>
</reference>
<dbReference type="Gene3D" id="3.30.2350.10">
    <property type="entry name" value="Pseudouridine synthase"/>
    <property type="match status" value="2"/>
</dbReference>
<dbReference type="AlphaFoldDB" id="A0A7N2MMK1"/>
<evidence type="ECO:0000313" key="5">
    <source>
        <dbReference type="EnsemblPlants" id="QL10p001835:mrna"/>
    </source>
</evidence>
<dbReference type="PROSITE" id="PS50889">
    <property type="entry name" value="S4"/>
    <property type="match status" value="1"/>
</dbReference>
<keyword evidence="2" id="KW-0694">RNA-binding</keyword>
<feature type="domain" description="Pseudouridine synthase RsuA/RluA-like" evidence="4">
    <location>
        <begin position="129"/>
        <end position="218"/>
    </location>
</feature>
<dbReference type="Gramene" id="QL10p001835:mrna">
    <property type="protein sequence ID" value="QL10p001835:mrna"/>
    <property type="gene ID" value="QL10p001835"/>
</dbReference>
<dbReference type="PROSITE" id="PS01129">
    <property type="entry name" value="PSI_RLU"/>
    <property type="match status" value="1"/>
</dbReference>
<accession>A0A7N2MMK1</accession>
<dbReference type="EnsemblPlants" id="QL10p001835:mrna">
    <property type="protein sequence ID" value="QL10p001835:mrna"/>
    <property type="gene ID" value="QL10p001835"/>
</dbReference>
<feature type="domain" description="Pseudouridine synthase RsuA/RluA-like" evidence="4">
    <location>
        <begin position="373"/>
        <end position="417"/>
    </location>
</feature>
<dbReference type="PANTHER" id="PTHR21600">
    <property type="entry name" value="MITOCHONDRIAL RNA PSEUDOURIDINE SYNTHASE"/>
    <property type="match status" value="1"/>
</dbReference>
<evidence type="ECO:0000259" key="4">
    <source>
        <dbReference type="Pfam" id="PF00849"/>
    </source>
</evidence>
<dbReference type="GO" id="GO:0000455">
    <property type="term" value="P:enzyme-directed rRNA pseudouridine synthesis"/>
    <property type="evidence" value="ECO:0007669"/>
    <property type="project" value="TreeGrafter"/>
</dbReference>
<dbReference type="CDD" id="cd02557">
    <property type="entry name" value="PseudoU_synth_ScRIB2"/>
    <property type="match status" value="1"/>
</dbReference>
<dbReference type="GO" id="GO:0009982">
    <property type="term" value="F:pseudouridine synthase activity"/>
    <property type="evidence" value="ECO:0007669"/>
    <property type="project" value="InterPro"/>
</dbReference>
<evidence type="ECO:0000256" key="3">
    <source>
        <dbReference type="SAM" id="MobiDB-lite"/>
    </source>
</evidence>
<dbReference type="FunCoup" id="A0A7N2MMK1">
    <property type="interactions" value="3248"/>
</dbReference>
<dbReference type="GO" id="GO:0003723">
    <property type="term" value="F:RNA binding"/>
    <property type="evidence" value="ECO:0007669"/>
    <property type="project" value="UniProtKB-KW"/>
</dbReference>
<sequence>MNKRKREEEAGNNNSMEIVWQTPANPPEPQDYILRNGRRHVRPYYFEFISHVKNRWAGKTIVDLFAEEFKGRPYDYYVSAVKCGRIQVDGEIVPVSYIVKQSQKISHFLHRHEPPVMAYDVSVLQNELDVLTVCKPASVPVHPCGQYRKNTIVGILQAEYGLAPLFPIHRLDRLVSGLLILARNASKADFFRQQIEAGLVQKQYIAKVIGVFPEDEDTVERISHRDGGYPGWEVENTVDVGDGKRGSGHHPGALSNGLYHLCNLCCTTTTEWGTKGVYLPVNGAEVEADRTITRVAISRGSPKLTHILFANDLVLFCWVSMEGCQSHYASAQGIGVLIQDSNGGCIRGTVRKIMVDANIDYNAREGRSTAEVENANGAVKGKAASTKFTRISTDGTHSIVLCEPITGRTHQIRVHLQYTGHPIANDMLYLSEHVIGRSAGGMSADRAAANSGHSPEFIFHDNCPGEENSGDDFSIDPMCTNCPNLAPKGYDGLEEGLWLHCFRYSGAGWTYECPYPDWAPLPE</sequence>
<proteinExistence type="predicted"/>
<reference evidence="5" key="2">
    <citation type="submission" date="2021-01" db="UniProtKB">
        <authorList>
            <consortium name="EnsemblPlants"/>
        </authorList>
    </citation>
    <scope>IDENTIFICATION</scope>
</reference>
<organism evidence="5 6">
    <name type="scientific">Quercus lobata</name>
    <name type="common">Valley oak</name>
    <dbReference type="NCBI Taxonomy" id="97700"/>
    <lineage>
        <taxon>Eukaryota</taxon>
        <taxon>Viridiplantae</taxon>
        <taxon>Streptophyta</taxon>
        <taxon>Embryophyta</taxon>
        <taxon>Tracheophyta</taxon>
        <taxon>Spermatophyta</taxon>
        <taxon>Magnoliopsida</taxon>
        <taxon>eudicotyledons</taxon>
        <taxon>Gunneridae</taxon>
        <taxon>Pentapetalae</taxon>
        <taxon>rosids</taxon>
        <taxon>fabids</taxon>
        <taxon>Fagales</taxon>
        <taxon>Fagaceae</taxon>
        <taxon>Quercus</taxon>
    </lineage>
</organism>
<evidence type="ECO:0000256" key="2">
    <source>
        <dbReference type="PROSITE-ProRule" id="PRU00182"/>
    </source>
</evidence>
<dbReference type="Proteomes" id="UP000594261">
    <property type="component" value="Chromosome 10"/>
</dbReference>
<protein>
    <recommendedName>
        <fullName evidence="4">Pseudouridine synthase RsuA/RluA-like domain-containing protein</fullName>
    </recommendedName>
</protein>
<dbReference type="EMBL" id="LRBV02000010">
    <property type="status" value="NOT_ANNOTATED_CDS"/>
    <property type="molecule type" value="Genomic_DNA"/>
</dbReference>
<dbReference type="PANTHER" id="PTHR21600:SF40">
    <property type="entry name" value="PSEUDOURIDYLATE SYNTHASE RPUSD2"/>
    <property type="match status" value="1"/>
</dbReference>